<name>A0AAD9ZCX4_9LECA</name>
<keyword evidence="3" id="KW-1185">Reference proteome</keyword>
<dbReference type="AlphaFoldDB" id="A0AAD9ZCX4"/>
<dbReference type="EMBL" id="JASNWA010000006">
    <property type="protein sequence ID" value="KAK3174027.1"/>
    <property type="molecule type" value="Genomic_DNA"/>
</dbReference>
<sequence length="178" mass="19771">MGRGKSGPPRNEKTQPTYKNIFNGGQTDLHFGERSSAPVSGPPPSRDECDSQTDGSVDELSAQEYGRRSGIVDAQNFSSTNKNRKRRRTTHTTSPHINGESDSFENDDTEFIDGANKDGKAASDENTEEDPQDANPPFHFFKTYEAMENTSKWTLQSGTVVEDVLFNSLKTEDRDMLS</sequence>
<gene>
    <name evidence="2" type="ORF">OEA41_001271</name>
</gene>
<feature type="compositionally biased region" description="Polar residues" evidence="1">
    <location>
        <begin position="14"/>
        <end position="26"/>
    </location>
</feature>
<proteinExistence type="predicted"/>
<comment type="caution">
    <text evidence="2">The sequence shown here is derived from an EMBL/GenBank/DDBJ whole genome shotgun (WGS) entry which is preliminary data.</text>
</comment>
<evidence type="ECO:0000313" key="3">
    <source>
        <dbReference type="Proteomes" id="UP001276659"/>
    </source>
</evidence>
<reference evidence="2" key="1">
    <citation type="submission" date="2022-11" db="EMBL/GenBank/DDBJ databases">
        <title>Chromosomal genome sequence assembly and mating type (MAT) locus characterization of the leprose asexual lichenized fungus Lepraria neglecta (Nyl.) Erichsen.</title>
        <authorList>
            <person name="Allen J.L."/>
            <person name="Pfeffer B."/>
        </authorList>
    </citation>
    <scope>NUCLEOTIDE SEQUENCE</scope>
    <source>
        <strain evidence="2">Allen 5258</strain>
    </source>
</reference>
<feature type="compositionally biased region" description="Acidic residues" evidence="1">
    <location>
        <begin position="102"/>
        <end position="111"/>
    </location>
</feature>
<dbReference type="Proteomes" id="UP001276659">
    <property type="component" value="Unassembled WGS sequence"/>
</dbReference>
<accession>A0AAD9ZCX4</accession>
<evidence type="ECO:0000313" key="2">
    <source>
        <dbReference type="EMBL" id="KAK3174027.1"/>
    </source>
</evidence>
<organism evidence="2 3">
    <name type="scientific">Lepraria neglecta</name>
    <dbReference type="NCBI Taxonomy" id="209136"/>
    <lineage>
        <taxon>Eukaryota</taxon>
        <taxon>Fungi</taxon>
        <taxon>Dikarya</taxon>
        <taxon>Ascomycota</taxon>
        <taxon>Pezizomycotina</taxon>
        <taxon>Lecanoromycetes</taxon>
        <taxon>OSLEUM clade</taxon>
        <taxon>Lecanoromycetidae</taxon>
        <taxon>Lecanorales</taxon>
        <taxon>Lecanorineae</taxon>
        <taxon>Stereocaulaceae</taxon>
        <taxon>Lepraria</taxon>
    </lineage>
</organism>
<protein>
    <submittedName>
        <fullName evidence="2">Uncharacterized protein</fullName>
    </submittedName>
</protein>
<feature type="region of interest" description="Disordered" evidence="1">
    <location>
        <begin position="1"/>
        <end position="139"/>
    </location>
</feature>
<evidence type="ECO:0000256" key="1">
    <source>
        <dbReference type="SAM" id="MobiDB-lite"/>
    </source>
</evidence>